<organism evidence="1">
    <name type="scientific">viral metagenome</name>
    <dbReference type="NCBI Taxonomy" id="1070528"/>
    <lineage>
        <taxon>unclassified sequences</taxon>
        <taxon>metagenomes</taxon>
        <taxon>organismal metagenomes</taxon>
    </lineage>
</organism>
<proteinExistence type="predicted"/>
<dbReference type="AlphaFoldDB" id="A0A6C0CNM2"/>
<evidence type="ECO:0000313" key="1">
    <source>
        <dbReference type="EMBL" id="QHT05490.1"/>
    </source>
</evidence>
<dbReference type="EMBL" id="MN739455">
    <property type="protein sequence ID" value="QHT05490.1"/>
    <property type="molecule type" value="Genomic_DNA"/>
</dbReference>
<protein>
    <submittedName>
        <fullName evidence="1">Uncharacterized protein</fullName>
    </submittedName>
</protein>
<reference evidence="1" key="1">
    <citation type="journal article" date="2020" name="Nature">
        <title>Giant virus diversity and host interactions through global metagenomics.</title>
        <authorList>
            <person name="Schulz F."/>
            <person name="Roux S."/>
            <person name="Paez-Espino D."/>
            <person name="Jungbluth S."/>
            <person name="Walsh D.A."/>
            <person name="Denef V.J."/>
            <person name="McMahon K.D."/>
            <person name="Konstantinidis K.T."/>
            <person name="Eloe-Fadrosh E.A."/>
            <person name="Kyrpides N.C."/>
            <person name="Woyke T."/>
        </authorList>
    </citation>
    <scope>NUCLEOTIDE SEQUENCE</scope>
    <source>
        <strain evidence="1">GVMAG-M-3300021375-17</strain>
    </source>
</reference>
<sequence length="137" mass="16101">MSKATSILLKAFNKHIFDFLKDIQSIFPENTEIKNSIDYLETLKTANPTLMIKIWYKFIYSPYSEPIDKGNIDFFLEKDYSQDLRNLPQSDKILEVIDNSLREPLKKMDGENKAKCIKHIQLISTISSKYMEEKNEK</sequence>
<accession>A0A6C0CNM2</accession>
<name>A0A6C0CNM2_9ZZZZ</name>